<feature type="transmembrane region" description="Helical" evidence="8">
    <location>
        <begin position="209"/>
        <end position="226"/>
    </location>
</feature>
<feature type="transmembrane region" description="Helical" evidence="8">
    <location>
        <begin position="44"/>
        <end position="62"/>
    </location>
</feature>
<accession>A0A0F9FAR7</accession>
<feature type="transmembrane region" description="Helical" evidence="8">
    <location>
        <begin position="238"/>
        <end position="256"/>
    </location>
</feature>
<dbReference type="GO" id="GO:0005385">
    <property type="term" value="F:zinc ion transmembrane transporter activity"/>
    <property type="evidence" value="ECO:0007669"/>
    <property type="project" value="TreeGrafter"/>
</dbReference>
<feature type="transmembrane region" description="Helical" evidence="8">
    <location>
        <begin position="181"/>
        <end position="203"/>
    </location>
</feature>
<organism evidence="9">
    <name type="scientific">marine sediment metagenome</name>
    <dbReference type="NCBI Taxonomy" id="412755"/>
    <lineage>
        <taxon>unclassified sequences</taxon>
        <taxon>metagenomes</taxon>
        <taxon>ecological metagenomes</taxon>
    </lineage>
</organism>
<dbReference type="PANTHER" id="PTHR11040">
    <property type="entry name" value="ZINC/IRON TRANSPORTER"/>
    <property type="match status" value="1"/>
</dbReference>
<evidence type="ECO:0000256" key="1">
    <source>
        <dbReference type="ARBA" id="ARBA00004651"/>
    </source>
</evidence>
<feature type="transmembrane region" description="Helical" evidence="8">
    <location>
        <begin position="6"/>
        <end position="32"/>
    </location>
</feature>
<evidence type="ECO:0000256" key="3">
    <source>
        <dbReference type="ARBA" id="ARBA00022475"/>
    </source>
</evidence>
<name>A0A0F9FAR7_9ZZZZ</name>
<evidence type="ECO:0000256" key="7">
    <source>
        <dbReference type="ARBA" id="ARBA00023136"/>
    </source>
</evidence>
<feature type="transmembrane region" description="Helical" evidence="8">
    <location>
        <begin position="74"/>
        <end position="95"/>
    </location>
</feature>
<reference evidence="9" key="1">
    <citation type="journal article" date="2015" name="Nature">
        <title>Complex archaea that bridge the gap between prokaryotes and eukaryotes.</title>
        <authorList>
            <person name="Spang A."/>
            <person name="Saw J.H."/>
            <person name="Jorgensen S.L."/>
            <person name="Zaremba-Niedzwiedzka K."/>
            <person name="Martijn J."/>
            <person name="Lind A.E."/>
            <person name="van Eijk R."/>
            <person name="Schleper C."/>
            <person name="Guy L."/>
            <person name="Ettema T.J."/>
        </authorList>
    </citation>
    <scope>NUCLEOTIDE SEQUENCE</scope>
</reference>
<comment type="caution">
    <text evidence="9">The sequence shown here is derived from an EMBL/GenBank/DDBJ whole genome shotgun (WGS) entry which is preliminary data.</text>
</comment>
<keyword evidence="6 8" id="KW-1133">Transmembrane helix</keyword>
<dbReference type="GO" id="GO:0005886">
    <property type="term" value="C:plasma membrane"/>
    <property type="evidence" value="ECO:0007669"/>
    <property type="project" value="UniProtKB-SubCell"/>
</dbReference>
<gene>
    <name evidence="9" type="ORF">LCGC14_2265790</name>
</gene>
<dbReference type="AlphaFoldDB" id="A0A0F9FAR7"/>
<evidence type="ECO:0008006" key="10">
    <source>
        <dbReference type="Google" id="ProtNLM"/>
    </source>
</evidence>
<dbReference type="InterPro" id="IPR003689">
    <property type="entry name" value="ZIP"/>
</dbReference>
<evidence type="ECO:0000256" key="6">
    <source>
        <dbReference type="ARBA" id="ARBA00022989"/>
    </source>
</evidence>
<sequence>MTNDISIVWLGALASLLAGLATGIGALAVFFIKSLSDRLQDSMLAGAAGVMLAASFFSLLLPGLEHGEALLGSAWAATLLVICGILSGAGALYYIHQKLPHEHFNLGPEGPDASHIRRIWLFIIAITLHNFPEGMAVGVGFAGGDVQNGYVLAIGIGIQNIPEGLAVALSLMAIQYSRTRAFTIALLTGLAEPIGGVFGATLVSLAEPIMPWTLGFAAGAMLFIITNEIIPETHRNKYKTLATFSLLIGFVVMMFLDATLG</sequence>
<evidence type="ECO:0000256" key="8">
    <source>
        <dbReference type="SAM" id="Phobius"/>
    </source>
</evidence>
<dbReference type="EMBL" id="LAZR01031213">
    <property type="protein sequence ID" value="KKL54400.1"/>
    <property type="molecule type" value="Genomic_DNA"/>
</dbReference>
<evidence type="ECO:0000256" key="5">
    <source>
        <dbReference type="ARBA" id="ARBA00022833"/>
    </source>
</evidence>
<evidence type="ECO:0000313" key="9">
    <source>
        <dbReference type="EMBL" id="KKL54400.1"/>
    </source>
</evidence>
<protein>
    <recommendedName>
        <fullName evidence="10">ZIP family metal transporter</fullName>
    </recommendedName>
</protein>
<keyword evidence="7 8" id="KW-0472">Membrane</keyword>
<feature type="transmembrane region" description="Helical" evidence="8">
    <location>
        <begin position="149"/>
        <end position="174"/>
    </location>
</feature>
<comment type="subcellular location">
    <subcellularLocation>
        <location evidence="1">Cell membrane</location>
        <topology evidence="1">Multi-pass membrane protein</topology>
    </subcellularLocation>
</comment>
<evidence type="ECO:0000256" key="2">
    <source>
        <dbReference type="ARBA" id="ARBA00006939"/>
    </source>
</evidence>
<proteinExistence type="inferred from homology"/>
<evidence type="ECO:0000256" key="4">
    <source>
        <dbReference type="ARBA" id="ARBA00022692"/>
    </source>
</evidence>
<comment type="similarity">
    <text evidence="2">Belongs to the ZIP transporter (TC 2.A.5) family.</text>
</comment>
<keyword evidence="4 8" id="KW-0812">Transmembrane</keyword>
<dbReference type="Pfam" id="PF02535">
    <property type="entry name" value="Zip"/>
    <property type="match status" value="1"/>
</dbReference>
<dbReference type="PANTHER" id="PTHR11040:SF211">
    <property type="entry name" value="ZINC TRANSPORTER ZIP11"/>
    <property type="match status" value="1"/>
</dbReference>
<keyword evidence="5" id="KW-0862">Zinc</keyword>
<keyword evidence="3" id="KW-1003">Cell membrane</keyword>
<feature type="transmembrane region" description="Helical" evidence="8">
    <location>
        <begin position="119"/>
        <end position="143"/>
    </location>
</feature>